<keyword evidence="1" id="KW-0812">Transmembrane</keyword>
<dbReference type="AlphaFoldDB" id="A0AB39HLD1"/>
<proteinExistence type="predicted"/>
<protein>
    <submittedName>
        <fullName evidence="2">Uncharacterized protein</fullName>
    </submittedName>
</protein>
<name>A0AB39HLD1_9BACI</name>
<sequence length="53" mass="6214">MKGKLAVLTIILVVIIVMIITWFVLQDVIREYDIDTTLNILYDTKEYTLNKII</sequence>
<keyword evidence="1" id="KW-0472">Membrane</keyword>
<accession>A0AB39HLD1</accession>
<dbReference type="RefSeq" id="WP_368652692.1">
    <property type="nucleotide sequence ID" value="NZ_CP162599.1"/>
</dbReference>
<evidence type="ECO:0000313" key="2">
    <source>
        <dbReference type="EMBL" id="XDK31968.1"/>
    </source>
</evidence>
<feature type="transmembrane region" description="Helical" evidence="1">
    <location>
        <begin position="6"/>
        <end position="25"/>
    </location>
</feature>
<reference evidence="2" key="1">
    <citation type="submission" date="2024-07" db="EMBL/GenBank/DDBJ databases">
        <title>Halotolerant mesophilic bacterium Ornithinibacillus sp. 4-3, sp. nov., isolated from soil.</title>
        <authorList>
            <person name="Sidarenka A.V."/>
            <person name="Guliayeva D.E."/>
            <person name="Leanovich S.I."/>
            <person name="Hileuskaya K.S."/>
            <person name="Akhremchuk A.E."/>
            <person name="Sikolenko M.A."/>
            <person name="Valentovich L.N."/>
        </authorList>
    </citation>
    <scope>NUCLEOTIDE SEQUENCE</scope>
    <source>
        <strain evidence="2">4-3</strain>
    </source>
</reference>
<dbReference type="EMBL" id="CP162599">
    <property type="protein sequence ID" value="XDK31968.1"/>
    <property type="molecule type" value="Genomic_DNA"/>
</dbReference>
<gene>
    <name evidence="2" type="ORF">AB4Y30_13140</name>
</gene>
<organism evidence="2">
    <name type="scientific">Ornithinibacillus sp. 4-3</name>
    <dbReference type="NCBI Taxonomy" id="3231488"/>
    <lineage>
        <taxon>Bacteria</taxon>
        <taxon>Bacillati</taxon>
        <taxon>Bacillota</taxon>
        <taxon>Bacilli</taxon>
        <taxon>Bacillales</taxon>
        <taxon>Bacillaceae</taxon>
        <taxon>Ornithinibacillus</taxon>
    </lineage>
</organism>
<keyword evidence="1" id="KW-1133">Transmembrane helix</keyword>
<evidence type="ECO:0000256" key="1">
    <source>
        <dbReference type="SAM" id="Phobius"/>
    </source>
</evidence>